<dbReference type="InterPro" id="IPR050471">
    <property type="entry name" value="AB_hydrolase"/>
</dbReference>
<evidence type="ECO:0000313" key="5">
    <source>
        <dbReference type="Proteomes" id="UP000460416"/>
    </source>
</evidence>
<keyword evidence="2 4" id="KW-0378">Hydrolase</keyword>
<dbReference type="Pfam" id="PF00561">
    <property type="entry name" value="Abhydrolase_1"/>
    <property type="match status" value="1"/>
</dbReference>
<comment type="similarity">
    <text evidence="1">Belongs to the peptidase S33 family.</text>
</comment>
<dbReference type="GO" id="GO:0008233">
    <property type="term" value="F:peptidase activity"/>
    <property type="evidence" value="ECO:0007669"/>
    <property type="project" value="InterPro"/>
</dbReference>
<feature type="domain" description="AB hydrolase-1" evidence="3">
    <location>
        <begin position="42"/>
        <end position="285"/>
    </location>
</feature>
<dbReference type="InterPro" id="IPR000073">
    <property type="entry name" value="AB_hydrolase_1"/>
</dbReference>
<dbReference type="EMBL" id="VJVW01000005">
    <property type="protein sequence ID" value="MUP43507.1"/>
    <property type="molecule type" value="Genomic_DNA"/>
</dbReference>
<dbReference type="PANTHER" id="PTHR43433">
    <property type="entry name" value="HYDROLASE, ALPHA/BETA FOLD FAMILY PROTEIN"/>
    <property type="match status" value="1"/>
</dbReference>
<dbReference type="SUPFAM" id="SSF53474">
    <property type="entry name" value="alpha/beta-Hydrolases"/>
    <property type="match status" value="1"/>
</dbReference>
<keyword evidence="5" id="KW-1185">Reference proteome</keyword>
<dbReference type="PRINTS" id="PR00111">
    <property type="entry name" value="ABHYDROLASE"/>
</dbReference>
<gene>
    <name evidence="4" type="ORF">FLP08_13055</name>
</gene>
<reference evidence="4 5" key="1">
    <citation type="submission" date="2019-07" db="EMBL/GenBank/DDBJ databases">
        <title>Gramella aestuarii sp. nov., isolated from a tidal flat, and emended description of Gramella echinicola.</title>
        <authorList>
            <person name="Liu L."/>
        </authorList>
    </citation>
    <scope>NUCLEOTIDE SEQUENCE [LARGE SCALE GENOMIC DNA]</scope>
    <source>
        <strain evidence="4 5">BS12</strain>
    </source>
</reference>
<organism evidence="4 5">
    <name type="scientific">Christiangramia aestuarii</name>
    <dbReference type="NCBI Taxonomy" id="1028746"/>
    <lineage>
        <taxon>Bacteria</taxon>
        <taxon>Pseudomonadati</taxon>
        <taxon>Bacteroidota</taxon>
        <taxon>Flavobacteriia</taxon>
        <taxon>Flavobacteriales</taxon>
        <taxon>Flavobacteriaceae</taxon>
        <taxon>Christiangramia</taxon>
    </lineage>
</organism>
<comment type="caution">
    <text evidence="4">The sequence shown here is derived from an EMBL/GenBank/DDBJ whole genome shotgun (WGS) entry which is preliminary data.</text>
</comment>
<evidence type="ECO:0000313" key="4">
    <source>
        <dbReference type="EMBL" id="MUP43507.1"/>
    </source>
</evidence>
<dbReference type="InterPro" id="IPR002410">
    <property type="entry name" value="Peptidase_S33"/>
</dbReference>
<sequence>MKALIILFLFVLLPEMFLAQHYESFATEDGRISYQTFGTGEPLLIINGGPGMNSHGFAALAKILSESNKSIIYDQRGTGRSKLKEPGTSTLSLELMLDDIEALREHLDFEQWIILGHSFGGMLAYAYAAKYPHRVKAMIQSHSGGMDLEITDSFDILSRLDQTERDSLTYYSTRISLGDTSREMALKRARFLAAAYLYDKSLAPRIAERLTQGNNLINTILWNDLARIGFDVTEEMSRFSKPVLILTGKNEVAPVHIAEKAHATLPDSKLVVMPRCGHYGWLERPDIYLREVKDFLKSNSV</sequence>
<protein>
    <submittedName>
        <fullName evidence="4">Alpha/beta fold hydrolase</fullName>
    </submittedName>
</protein>
<dbReference type="Gene3D" id="3.40.50.1820">
    <property type="entry name" value="alpha/beta hydrolase"/>
    <property type="match status" value="1"/>
</dbReference>
<evidence type="ECO:0000256" key="1">
    <source>
        <dbReference type="ARBA" id="ARBA00010088"/>
    </source>
</evidence>
<dbReference type="OrthoDB" id="9780932at2"/>
<dbReference type="PRINTS" id="PR00793">
    <property type="entry name" value="PROAMNOPTASE"/>
</dbReference>
<name>A0A7K1LRT6_9FLAO</name>
<evidence type="ECO:0000259" key="3">
    <source>
        <dbReference type="Pfam" id="PF00561"/>
    </source>
</evidence>
<proteinExistence type="inferred from homology"/>
<dbReference type="GO" id="GO:0006508">
    <property type="term" value="P:proteolysis"/>
    <property type="evidence" value="ECO:0007669"/>
    <property type="project" value="InterPro"/>
</dbReference>
<evidence type="ECO:0000256" key="2">
    <source>
        <dbReference type="ARBA" id="ARBA00022801"/>
    </source>
</evidence>
<dbReference type="Proteomes" id="UP000460416">
    <property type="component" value="Unassembled WGS sequence"/>
</dbReference>
<dbReference type="PANTHER" id="PTHR43433:SF1">
    <property type="entry name" value="BLL5160 PROTEIN"/>
    <property type="match status" value="1"/>
</dbReference>
<dbReference type="RefSeq" id="WP_156277305.1">
    <property type="nucleotide sequence ID" value="NZ_BAABGI010000004.1"/>
</dbReference>
<dbReference type="InterPro" id="IPR029058">
    <property type="entry name" value="AB_hydrolase_fold"/>
</dbReference>
<dbReference type="AlphaFoldDB" id="A0A7K1LRT6"/>
<accession>A0A7K1LRT6</accession>